<keyword evidence="4 11" id="KW-0328">Glycosyltransferase</keyword>
<accession>A0A4E0S0R3</accession>
<dbReference type="PRINTS" id="PR02050">
    <property type="entry name" value="B14GALTRFASE"/>
</dbReference>
<dbReference type="GO" id="GO:0006688">
    <property type="term" value="P:glycosphingolipid biosynthetic process"/>
    <property type="evidence" value="ECO:0007669"/>
    <property type="project" value="TreeGrafter"/>
</dbReference>
<dbReference type="GO" id="GO:0016020">
    <property type="term" value="C:membrane"/>
    <property type="evidence" value="ECO:0007669"/>
    <property type="project" value="UniProtKB-SubCell"/>
</dbReference>
<dbReference type="InterPro" id="IPR027995">
    <property type="entry name" value="Galactosyl_T_N"/>
</dbReference>
<comment type="pathway">
    <text evidence="2 11">Protein modification; protein glycosylation.</text>
</comment>
<evidence type="ECO:0000256" key="5">
    <source>
        <dbReference type="ARBA" id="ARBA00022679"/>
    </source>
</evidence>
<protein>
    <recommendedName>
        <fullName evidence="11">Beta-1,4-galactosyltransferase</fullName>
        <ecNumber evidence="11">2.4.1.-</ecNumber>
    </recommendedName>
</protein>
<evidence type="ECO:0000256" key="6">
    <source>
        <dbReference type="ARBA" id="ARBA00022692"/>
    </source>
</evidence>
<reference evidence="14" key="1">
    <citation type="submission" date="2019-03" db="EMBL/GenBank/DDBJ databases">
        <title>Improved annotation for the trematode Fasciola hepatica.</title>
        <authorList>
            <person name="Choi Y.-J."/>
            <person name="Martin J."/>
            <person name="Mitreva M."/>
        </authorList>
    </citation>
    <scope>NUCLEOTIDE SEQUENCE [LARGE SCALE GENOMIC DNA]</scope>
</reference>
<evidence type="ECO:0000313" key="15">
    <source>
        <dbReference type="Proteomes" id="UP000230066"/>
    </source>
</evidence>
<dbReference type="GO" id="GO:0005794">
    <property type="term" value="C:Golgi apparatus"/>
    <property type="evidence" value="ECO:0007669"/>
    <property type="project" value="TreeGrafter"/>
</dbReference>
<dbReference type="Gene3D" id="3.90.550.10">
    <property type="entry name" value="Spore Coat Polysaccharide Biosynthesis Protein SpsA, Chain A"/>
    <property type="match status" value="1"/>
</dbReference>
<proteinExistence type="inferred from homology"/>
<dbReference type="AlphaFoldDB" id="A0A4E0S0R3"/>
<keyword evidence="6 11" id="KW-0812">Transmembrane</keyword>
<feature type="domain" description="Galactosyltransferase C-terminal" evidence="12">
    <location>
        <begin position="212"/>
        <end position="288"/>
    </location>
</feature>
<evidence type="ECO:0000256" key="9">
    <source>
        <dbReference type="ARBA" id="ARBA00023136"/>
    </source>
</evidence>
<evidence type="ECO:0000256" key="2">
    <source>
        <dbReference type="ARBA" id="ARBA00004922"/>
    </source>
</evidence>
<comment type="function">
    <text evidence="11">Catalyses the transfer of galactose onto proteins or lipids.</text>
</comment>
<evidence type="ECO:0000313" key="14">
    <source>
        <dbReference type="EMBL" id="THD23840.1"/>
    </source>
</evidence>
<dbReference type="InterPro" id="IPR029044">
    <property type="entry name" value="Nucleotide-diphossugar_trans"/>
</dbReference>
<evidence type="ECO:0000256" key="8">
    <source>
        <dbReference type="ARBA" id="ARBA00022989"/>
    </source>
</evidence>
<dbReference type="InterPro" id="IPR003859">
    <property type="entry name" value="Galactosyl_T"/>
</dbReference>
<dbReference type="UniPathway" id="UPA00378"/>
<evidence type="ECO:0000256" key="4">
    <source>
        <dbReference type="ARBA" id="ARBA00022676"/>
    </source>
</evidence>
<comment type="subcellular location">
    <subcellularLocation>
        <location evidence="1">Membrane</location>
        <topology evidence="1">Single-pass type II membrane protein</topology>
    </subcellularLocation>
</comment>
<dbReference type="GO" id="GO:0005975">
    <property type="term" value="P:carbohydrate metabolic process"/>
    <property type="evidence" value="ECO:0007669"/>
    <property type="project" value="InterPro"/>
</dbReference>
<dbReference type="InterPro" id="IPR027791">
    <property type="entry name" value="Galactosyl_T_C"/>
</dbReference>
<feature type="domain" description="Galactosyltransferase N-terminal" evidence="13">
    <location>
        <begin position="89"/>
        <end position="208"/>
    </location>
</feature>
<dbReference type="Pfam" id="PF13733">
    <property type="entry name" value="Glyco_transf_7N"/>
    <property type="match status" value="1"/>
</dbReference>
<organism evidence="14 15">
    <name type="scientific">Fasciola hepatica</name>
    <name type="common">Liver fluke</name>
    <dbReference type="NCBI Taxonomy" id="6192"/>
    <lineage>
        <taxon>Eukaryota</taxon>
        <taxon>Metazoa</taxon>
        <taxon>Spiralia</taxon>
        <taxon>Lophotrochozoa</taxon>
        <taxon>Platyhelminthes</taxon>
        <taxon>Trematoda</taxon>
        <taxon>Digenea</taxon>
        <taxon>Plagiorchiida</taxon>
        <taxon>Echinostomata</taxon>
        <taxon>Echinostomatoidea</taxon>
        <taxon>Fasciolidae</taxon>
        <taxon>Fasciola</taxon>
    </lineage>
</organism>
<dbReference type="PANTHER" id="PTHR19300:SF57">
    <property type="entry name" value="BETA-1,4-N-ACETYLGALACTOSAMINYLTRANSFERASE"/>
    <property type="match status" value="1"/>
</dbReference>
<keyword evidence="5 11" id="KW-0808">Transferase</keyword>
<keyword evidence="10 11" id="KW-0325">Glycoprotein</keyword>
<dbReference type="SUPFAM" id="SSF53448">
    <property type="entry name" value="Nucleotide-diphospho-sugar transferases"/>
    <property type="match status" value="1"/>
</dbReference>
<dbReference type="GO" id="GO:0008378">
    <property type="term" value="F:galactosyltransferase activity"/>
    <property type="evidence" value="ECO:0007669"/>
    <property type="project" value="TreeGrafter"/>
</dbReference>
<keyword evidence="15" id="KW-1185">Reference proteome</keyword>
<dbReference type="EMBL" id="JXXN02001914">
    <property type="protein sequence ID" value="THD23840.1"/>
    <property type="molecule type" value="Genomic_DNA"/>
</dbReference>
<comment type="similarity">
    <text evidence="3 11">Belongs to the glycosyltransferase 7 family.</text>
</comment>
<comment type="caution">
    <text evidence="14">The sequence shown here is derived from an EMBL/GenBank/DDBJ whole genome shotgun (WGS) entry which is preliminary data.</text>
</comment>
<dbReference type="Proteomes" id="UP000230066">
    <property type="component" value="Unassembled WGS sequence"/>
</dbReference>
<dbReference type="PANTHER" id="PTHR19300">
    <property type="entry name" value="BETA-1,4-GALACTOSYLTRANSFERASE"/>
    <property type="match status" value="1"/>
</dbReference>
<name>A0A4E0S0R3_FASHE</name>
<evidence type="ECO:0000256" key="11">
    <source>
        <dbReference type="RuleBase" id="RU368121"/>
    </source>
</evidence>
<dbReference type="GO" id="GO:0033842">
    <property type="term" value="F:N-acetyl-beta-glucosaminyl-derivative 4-beta-N-acetylgalactosaminyltransferase activity"/>
    <property type="evidence" value="ECO:0007669"/>
    <property type="project" value="TreeGrafter"/>
</dbReference>
<sequence>MKPLSSIHQCFSHLHLTRWRLIIVLWIGLIYAYFYRHSQHVIVTDPTTVLNLVHCHINSVLLRQPNSYVAPNLNLCCPNKTQLELRFSNIHLTPTFYHVYRSTPDVCFGSWQPVGCQSHQKVAVLIPYRDRELHLRLLLARLHQLLQHQRIQYRIYVIEQAGNAPFNRGLLLNIGIREALLRDPMVDCFIFHDVDLLPENSDNLYVCDKHLRHLAAGVDEFRYHVPFINYAGGVSSLSKVNVLKTNGFPNRYWGWGNEDDELAARCYLHGLQLTRPRTFVGRYRAVRHLKATRGSGHYDSFRAFRNFLRDGLSALSSTTYRILEDSSPERLLHHTPQTKTVANVCNYSKLLTAFNITMSDWLEKACAPKGWADRWDALARLLLYTHLVVDVDLMRYQTIQPTSKSRESWYWFLHFYGWI</sequence>
<evidence type="ECO:0000256" key="1">
    <source>
        <dbReference type="ARBA" id="ARBA00004606"/>
    </source>
</evidence>
<keyword evidence="7 11" id="KW-0735">Signal-anchor</keyword>
<evidence type="ECO:0000259" key="12">
    <source>
        <dbReference type="Pfam" id="PF02709"/>
    </source>
</evidence>
<dbReference type="EC" id="2.4.1.-" evidence="11"/>
<evidence type="ECO:0000259" key="13">
    <source>
        <dbReference type="Pfam" id="PF13733"/>
    </source>
</evidence>
<dbReference type="Pfam" id="PF02709">
    <property type="entry name" value="Glyco_transf_7C"/>
    <property type="match status" value="1"/>
</dbReference>
<keyword evidence="9 11" id="KW-0472">Membrane</keyword>
<evidence type="ECO:0000256" key="3">
    <source>
        <dbReference type="ARBA" id="ARBA00005735"/>
    </source>
</evidence>
<gene>
    <name evidence="14" type="ORF">D915_005257</name>
</gene>
<feature type="transmembrane region" description="Helical" evidence="11">
    <location>
        <begin position="21"/>
        <end position="38"/>
    </location>
</feature>
<evidence type="ECO:0000256" key="7">
    <source>
        <dbReference type="ARBA" id="ARBA00022968"/>
    </source>
</evidence>
<evidence type="ECO:0000256" key="10">
    <source>
        <dbReference type="ARBA" id="ARBA00023180"/>
    </source>
</evidence>
<keyword evidence="8 11" id="KW-1133">Transmembrane helix</keyword>